<evidence type="ECO:0000259" key="1">
    <source>
        <dbReference type="PROSITE" id="PS51186"/>
    </source>
</evidence>
<comment type="caution">
    <text evidence="2">The sequence shown here is derived from an EMBL/GenBank/DDBJ whole genome shotgun (WGS) entry which is preliminary data.</text>
</comment>
<organism evidence="2 3">
    <name type="scientific">Emericellopsis cladophorae</name>
    <dbReference type="NCBI Taxonomy" id="2686198"/>
    <lineage>
        <taxon>Eukaryota</taxon>
        <taxon>Fungi</taxon>
        <taxon>Dikarya</taxon>
        <taxon>Ascomycota</taxon>
        <taxon>Pezizomycotina</taxon>
        <taxon>Sordariomycetes</taxon>
        <taxon>Hypocreomycetidae</taxon>
        <taxon>Hypocreales</taxon>
        <taxon>Bionectriaceae</taxon>
        <taxon>Emericellopsis</taxon>
    </lineage>
</organism>
<dbReference type="InterPro" id="IPR000182">
    <property type="entry name" value="GNAT_dom"/>
</dbReference>
<feature type="domain" description="N-acetyltransferase" evidence="1">
    <location>
        <begin position="5"/>
        <end position="173"/>
    </location>
</feature>
<evidence type="ECO:0000313" key="3">
    <source>
        <dbReference type="Proteomes" id="UP001055219"/>
    </source>
</evidence>
<sequence>MAGELQFRTATVDDAEELRQLIEAAFRAEDSRDGWVDDLGLGSGFRLELDVVLGIINDSDSAMQMAFDDNGTLLGTVTVAQREQGRGMIFHLAIQQQHQQGGLGRKILAYAEDYGQQRWGITRVGLNALSTRTLLISWYMRRGYVKTGETTPFPRDKIPDSVTPDALYFVELEKIVGLES</sequence>
<proteinExistence type="predicted"/>
<dbReference type="GeneID" id="75833591"/>
<dbReference type="AlphaFoldDB" id="A0A9P9Y8G8"/>
<evidence type="ECO:0000313" key="2">
    <source>
        <dbReference type="EMBL" id="KAI6785472.1"/>
    </source>
</evidence>
<accession>A0A9P9Y8G8</accession>
<dbReference type="OrthoDB" id="5689at2759"/>
<gene>
    <name evidence="2" type="ORF">J7T54_007115</name>
</gene>
<keyword evidence="3" id="KW-1185">Reference proteome</keyword>
<protein>
    <recommendedName>
        <fullName evidence="1">N-acetyltransferase domain-containing protein</fullName>
    </recommendedName>
</protein>
<reference evidence="2" key="1">
    <citation type="journal article" date="2021" name="J Fungi (Basel)">
        <title>Genomic and Metabolomic Analyses of the Marine Fungus Emericellopsis cladophorae: Insights into Saltwater Adaptability Mechanisms and Its Biosynthetic Potential.</title>
        <authorList>
            <person name="Goncalves M.F.M."/>
            <person name="Hilario S."/>
            <person name="Van de Peer Y."/>
            <person name="Esteves A.C."/>
            <person name="Alves A."/>
        </authorList>
    </citation>
    <scope>NUCLEOTIDE SEQUENCE</scope>
    <source>
        <strain evidence="2">MUM 19.33</strain>
    </source>
</reference>
<dbReference type="Pfam" id="PF00583">
    <property type="entry name" value="Acetyltransf_1"/>
    <property type="match status" value="1"/>
</dbReference>
<dbReference type="InterPro" id="IPR016181">
    <property type="entry name" value="Acyl_CoA_acyltransferase"/>
</dbReference>
<name>A0A9P9Y8G8_9HYPO</name>
<dbReference type="Proteomes" id="UP001055219">
    <property type="component" value="Unassembled WGS sequence"/>
</dbReference>
<dbReference type="PROSITE" id="PS51186">
    <property type="entry name" value="GNAT"/>
    <property type="match status" value="1"/>
</dbReference>
<dbReference type="SUPFAM" id="SSF55729">
    <property type="entry name" value="Acyl-CoA N-acyltransferases (Nat)"/>
    <property type="match status" value="1"/>
</dbReference>
<dbReference type="Gene3D" id="3.40.630.30">
    <property type="match status" value="1"/>
</dbReference>
<dbReference type="GO" id="GO:0016747">
    <property type="term" value="F:acyltransferase activity, transferring groups other than amino-acyl groups"/>
    <property type="evidence" value="ECO:0007669"/>
    <property type="project" value="InterPro"/>
</dbReference>
<reference evidence="2" key="2">
    <citation type="submission" date="2022-07" db="EMBL/GenBank/DDBJ databases">
        <authorList>
            <person name="Goncalves M.F.M."/>
            <person name="Hilario S."/>
            <person name="Van De Peer Y."/>
            <person name="Esteves A.C."/>
            <person name="Alves A."/>
        </authorList>
    </citation>
    <scope>NUCLEOTIDE SEQUENCE</scope>
    <source>
        <strain evidence="2">MUM 19.33</strain>
    </source>
</reference>
<dbReference type="EMBL" id="JAGIXG020000002">
    <property type="protein sequence ID" value="KAI6785472.1"/>
    <property type="molecule type" value="Genomic_DNA"/>
</dbReference>
<dbReference type="RefSeq" id="XP_051366328.1">
    <property type="nucleotide sequence ID" value="XM_051510787.1"/>
</dbReference>